<dbReference type="InterPro" id="IPR036047">
    <property type="entry name" value="F-box-like_dom_sf"/>
</dbReference>
<dbReference type="EMBL" id="ML119749">
    <property type="protein sequence ID" value="RPA76220.1"/>
    <property type="molecule type" value="Genomic_DNA"/>
</dbReference>
<dbReference type="InterPro" id="IPR036770">
    <property type="entry name" value="Ankyrin_rpt-contain_sf"/>
</dbReference>
<dbReference type="SUPFAM" id="SSF81383">
    <property type="entry name" value="F-box domain"/>
    <property type="match status" value="1"/>
</dbReference>
<name>A0A3N4HWI8_ASCIM</name>
<dbReference type="SUPFAM" id="SSF48403">
    <property type="entry name" value="Ankyrin repeat"/>
    <property type="match status" value="1"/>
</dbReference>
<organism evidence="1 2">
    <name type="scientific">Ascobolus immersus RN42</name>
    <dbReference type="NCBI Taxonomy" id="1160509"/>
    <lineage>
        <taxon>Eukaryota</taxon>
        <taxon>Fungi</taxon>
        <taxon>Dikarya</taxon>
        <taxon>Ascomycota</taxon>
        <taxon>Pezizomycotina</taxon>
        <taxon>Pezizomycetes</taxon>
        <taxon>Pezizales</taxon>
        <taxon>Ascobolaceae</taxon>
        <taxon>Ascobolus</taxon>
    </lineage>
</organism>
<gene>
    <name evidence="1" type="ORF">BJ508DRAFT_331392</name>
</gene>
<dbReference type="Gene3D" id="1.25.40.20">
    <property type="entry name" value="Ankyrin repeat-containing domain"/>
    <property type="match status" value="1"/>
</dbReference>
<keyword evidence="2" id="KW-1185">Reference proteome</keyword>
<evidence type="ECO:0000313" key="2">
    <source>
        <dbReference type="Proteomes" id="UP000275078"/>
    </source>
</evidence>
<dbReference type="OrthoDB" id="3477286at2759"/>
<dbReference type="AlphaFoldDB" id="A0A3N4HWI8"/>
<evidence type="ECO:0000313" key="1">
    <source>
        <dbReference type="EMBL" id="RPA76220.1"/>
    </source>
</evidence>
<accession>A0A3N4HWI8</accession>
<protein>
    <submittedName>
        <fullName evidence="1">Uncharacterized protein</fullName>
    </submittedName>
</protein>
<reference evidence="1 2" key="1">
    <citation type="journal article" date="2018" name="Nat. Ecol. Evol.">
        <title>Pezizomycetes genomes reveal the molecular basis of ectomycorrhizal truffle lifestyle.</title>
        <authorList>
            <person name="Murat C."/>
            <person name="Payen T."/>
            <person name="Noel B."/>
            <person name="Kuo A."/>
            <person name="Morin E."/>
            <person name="Chen J."/>
            <person name="Kohler A."/>
            <person name="Krizsan K."/>
            <person name="Balestrini R."/>
            <person name="Da Silva C."/>
            <person name="Montanini B."/>
            <person name="Hainaut M."/>
            <person name="Levati E."/>
            <person name="Barry K.W."/>
            <person name="Belfiori B."/>
            <person name="Cichocki N."/>
            <person name="Clum A."/>
            <person name="Dockter R.B."/>
            <person name="Fauchery L."/>
            <person name="Guy J."/>
            <person name="Iotti M."/>
            <person name="Le Tacon F."/>
            <person name="Lindquist E.A."/>
            <person name="Lipzen A."/>
            <person name="Malagnac F."/>
            <person name="Mello A."/>
            <person name="Molinier V."/>
            <person name="Miyauchi S."/>
            <person name="Poulain J."/>
            <person name="Riccioni C."/>
            <person name="Rubini A."/>
            <person name="Sitrit Y."/>
            <person name="Splivallo R."/>
            <person name="Traeger S."/>
            <person name="Wang M."/>
            <person name="Zifcakova L."/>
            <person name="Wipf D."/>
            <person name="Zambonelli A."/>
            <person name="Paolocci F."/>
            <person name="Nowrousian M."/>
            <person name="Ottonello S."/>
            <person name="Baldrian P."/>
            <person name="Spatafora J.W."/>
            <person name="Henrissat B."/>
            <person name="Nagy L.G."/>
            <person name="Aury J.M."/>
            <person name="Wincker P."/>
            <person name="Grigoriev I.V."/>
            <person name="Bonfante P."/>
            <person name="Martin F.M."/>
        </authorList>
    </citation>
    <scope>NUCLEOTIDE SEQUENCE [LARGE SCALE GENOMIC DNA]</scope>
    <source>
        <strain evidence="1 2">RN42</strain>
    </source>
</reference>
<proteinExistence type="predicted"/>
<dbReference type="Proteomes" id="UP000275078">
    <property type="component" value="Unassembled WGS sequence"/>
</dbReference>
<sequence length="621" mass="72024">MSTIMMSRQRRSAKSTACRIYIQSEKIYCPWRTCFLTNLLPIEIILDIGDSLDLFSISNLRATCKALYHVLTPHHTWRLARLLDLYIRFQQFIGLKGEREYPWSASAREQWEEENKYECEENGRTYTPSYIFEDDLAPIGWIEQFLRRLMQRMRPEQLRNLLELGGSWDKWRDIAVLLREAIHYCGYKEEHIEVVKMLGERYKELDGLGKHKFFLVKYSVTIFQPRCLHLLEEMGFWCKAQLSESKKRKLLHCSYLSMSPYHWEHKGSWKTTGHSFASTMKSLLQMLEYVVEEIGGGAQVPIAEVDHFLGFVNSFCSDVYEVDDTSVVPRYAYGEAVLQEFAQLVEGILRVFGRNGVDLQAVIVSTRFGPQGPPNMGVNDMNWWHDEFLLQRFANIGCYLGPFEDGARHSRIHTACLTDHPDYLGLLLKQGCEVDLKNHEGSSPLLSLVRKLLGCIVYEQNLQANKYDGRLLSPYWSFLKTDVFNEWQCYAECIRFFVKNGADPLFVGSYGETPLTLALALGYKGLISELVLHDTKREERFGSLSPDPEEVFSKWMSDDEMWINIVHPGTRQRVELEAQLRGEIFLSSYFLDEPVEIMEQVALGKFAINQLQKTERNICTN</sequence>